<accession>A0A7S4FR16</accession>
<name>A0A7S4FR16_9EUGL</name>
<proteinExistence type="predicted"/>
<protein>
    <submittedName>
        <fullName evidence="1">Uncharacterized protein</fullName>
    </submittedName>
</protein>
<gene>
    <name evidence="1" type="ORF">EGYM00163_LOCUS21294</name>
</gene>
<organism evidence="1">
    <name type="scientific">Eutreptiella gymnastica</name>
    <dbReference type="NCBI Taxonomy" id="73025"/>
    <lineage>
        <taxon>Eukaryota</taxon>
        <taxon>Discoba</taxon>
        <taxon>Euglenozoa</taxon>
        <taxon>Euglenida</taxon>
        <taxon>Spirocuta</taxon>
        <taxon>Euglenophyceae</taxon>
        <taxon>Eutreptiales</taxon>
        <taxon>Eutreptiaceae</taxon>
        <taxon>Eutreptiella</taxon>
    </lineage>
</organism>
<evidence type="ECO:0000313" key="1">
    <source>
        <dbReference type="EMBL" id="CAE0810160.1"/>
    </source>
</evidence>
<dbReference type="EMBL" id="HBJA01060189">
    <property type="protein sequence ID" value="CAE0810160.1"/>
    <property type="molecule type" value="Transcribed_RNA"/>
</dbReference>
<sequence>MGAFEWKRPSPRSPVAAPAGHWAPDICCSGTQQLSNAATHFLSSRLLIVSIPAPSVYCITECWANPRCRQLQLCPPANRMPPPTPQAPCSAPPIPLYTGLCETAAMQKPDATMPHGLTGGTLQEM</sequence>
<dbReference type="AlphaFoldDB" id="A0A7S4FR16"/>
<reference evidence="1" key="1">
    <citation type="submission" date="2021-01" db="EMBL/GenBank/DDBJ databases">
        <authorList>
            <person name="Corre E."/>
            <person name="Pelletier E."/>
            <person name="Niang G."/>
            <person name="Scheremetjew M."/>
            <person name="Finn R."/>
            <person name="Kale V."/>
            <person name="Holt S."/>
            <person name="Cochrane G."/>
            <person name="Meng A."/>
            <person name="Brown T."/>
            <person name="Cohen L."/>
        </authorList>
    </citation>
    <scope>NUCLEOTIDE SEQUENCE</scope>
    <source>
        <strain evidence="1">CCMP1594</strain>
    </source>
</reference>